<evidence type="ECO:0000259" key="1">
    <source>
        <dbReference type="Pfam" id="PF00557"/>
    </source>
</evidence>
<dbReference type="Pfam" id="PF00557">
    <property type="entry name" value="Peptidase_M24"/>
    <property type="match status" value="1"/>
</dbReference>
<dbReference type="AlphaFoldDB" id="A0A9W9SI41"/>
<evidence type="ECO:0000313" key="3">
    <source>
        <dbReference type="Proteomes" id="UP001147747"/>
    </source>
</evidence>
<evidence type="ECO:0000313" key="2">
    <source>
        <dbReference type="EMBL" id="KAJ5378420.1"/>
    </source>
</evidence>
<dbReference type="PANTHER" id="PTHR46112">
    <property type="entry name" value="AMINOPEPTIDASE"/>
    <property type="match status" value="1"/>
</dbReference>
<reference evidence="2" key="2">
    <citation type="journal article" date="2023" name="IMA Fungus">
        <title>Comparative genomic study of the Penicillium genus elucidates a diverse pangenome and 15 lateral gene transfer events.</title>
        <authorList>
            <person name="Petersen C."/>
            <person name="Sorensen T."/>
            <person name="Nielsen M.R."/>
            <person name="Sondergaard T.E."/>
            <person name="Sorensen J.L."/>
            <person name="Fitzpatrick D.A."/>
            <person name="Frisvad J.C."/>
            <person name="Nielsen K.L."/>
        </authorList>
    </citation>
    <scope>NUCLEOTIDE SEQUENCE</scope>
    <source>
        <strain evidence="2">IBT 29677</strain>
    </source>
</reference>
<dbReference type="InterPro" id="IPR029149">
    <property type="entry name" value="Creatin/AminoP/Spt16_N"/>
</dbReference>
<feature type="domain" description="Peptidase M24" evidence="1">
    <location>
        <begin position="275"/>
        <end position="490"/>
    </location>
</feature>
<organism evidence="2 3">
    <name type="scientific">Penicillium cosmopolitanum</name>
    <dbReference type="NCBI Taxonomy" id="1131564"/>
    <lineage>
        <taxon>Eukaryota</taxon>
        <taxon>Fungi</taxon>
        <taxon>Dikarya</taxon>
        <taxon>Ascomycota</taxon>
        <taxon>Pezizomycotina</taxon>
        <taxon>Eurotiomycetes</taxon>
        <taxon>Eurotiomycetidae</taxon>
        <taxon>Eurotiales</taxon>
        <taxon>Aspergillaceae</taxon>
        <taxon>Penicillium</taxon>
    </lineage>
</organism>
<dbReference type="PANTHER" id="PTHR46112:SF2">
    <property type="entry name" value="XAA-PRO AMINOPEPTIDASE P-RELATED"/>
    <property type="match status" value="1"/>
</dbReference>
<gene>
    <name evidence="2" type="ORF">N7509_011539</name>
</gene>
<dbReference type="InterPro" id="IPR036005">
    <property type="entry name" value="Creatinase/aminopeptidase-like"/>
</dbReference>
<name>A0A9W9SI41_9EURO</name>
<keyword evidence="3" id="KW-1185">Reference proteome</keyword>
<dbReference type="GeneID" id="81375156"/>
<dbReference type="Proteomes" id="UP001147747">
    <property type="component" value="Unassembled WGS sequence"/>
</dbReference>
<proteinExistence type="predicted"/>
<dbReference type="RefSeq" id="XP_056482206.1">
    <property type="nucleotide sequence ID" value="XM_056636176.1"/>
</dbReference>
<dbReference type="InterPro" id="IPR050659">
    <property type="entry name" value="Peptidase_M24B"/>
</dbReference>
<dbReference type="SUPFAM" id="SSF53092">
    <property type="entry name" value="Creatinase/prolidase N-terminal domain"/>
    <property type="match status" value="1"/>
</dbReference>
<dbReference type="Gene3D" id="3.90.230.10">
    <property type="entry name" value="Creatinase/methionine aminopeptidase superfamily"/>
    <property type="match status" value="1"/>
</dbReference>
<comment type="caution">
    <text evidence="2">The sequence shown here is derived from an EMBL/GenBank/DDBJ whole genome shotgun (WGS) entry which is preliminary data.</text>
</comment>
<dbReference type="Gene3D" id="3.40.350.10">
    <property type="entry name" value="Creatinase/prolidase N-terminal domain"/>
    <property type="match status" value="1"/>
</dbReference>
<sequence length="509" mass="56937">MSKHSDWNAPDVEARAISIPGNSRRNRFSLRNAAWALVGAGLAASGFYHYSSQHKTPRSHLHLLPETGGNFAPCRGHEDSDRLKSFQQCAIDNLLNTGLPFLENASPITVDDFEERRQRLAEALVAEDVDAFVVEPGYTFKYYGNVSQPEWEVWEPEERPFLMVVRPFYDQTGSVKANTTFLCPSFEAERARLLGMPFTEAIQIVPWEEHWDPYTILQESDVFSDLTRTPRLMVDEEMRDFIQRGLASVGFDVVGLGGHVEEVRQIKSASEVEILRAVNTGTVEAVRQMRKCRCLYPGLTENQIAAALDDALRAAGMEPFFDIVLFDENASNPHGGTNGTKVLEAETFVLIDVGAHLYGYSSDICRTFFPPFFEKPSENEKTLAPHIAEKLKVWDIVFEAQTQSIHQFRENYTAASVDIAARNVIDGAGYEGTFTHRLGHGIGIKAHESPYLNKGNHKTLLKTGMAFTSEPGIYLVDKFGVRHEDILLVQGDNEPELLTGSRAVGPWNP</sequence>
<dbReference type="InterPro" id="IPR000994">
    <property type="entry name" value="Pept_M24"/>
</dbReference>
<accession>A0A9W9SI41</accession>
<dbReference type="EMBL" id="JAPZBU010000011">
    <property type="protein sequence ID" value="KAJ5378420.1"/>
    <property type="molecule type" value="Genomic_DNA"/>
</dbReference>
<dbReference type="OrthoDB" id="9995434at2759"/>
<protein>
    <recommendedName>
        <fullName evidence="1">Peptidase M24 domain-containing protein</fullName>
    </recommendedName>
</protein>
<dbReference type="SUPFAM" id="SSF55920">
    <property type="entry name" value="Creatinase/aminopeptidase"/>
    <property type="match status" value="1"/>
</dbReference>
<reference evidence="2" key="1">
    <citation type="submission" date="2022-12" db="EMBL/GenBank/DDBJ databases">
        <authorList>
            <person name="Petersen C."/>
        </authorList>
    </citation>
    <scope>NUCLEOTIDE SEQUENCE</scope>
    <source>
        <strain evidence="2">IBT 29677</strain>
    </source>
</reference>